<name>A0ABU4GZQ1_9MICO</name>
<feature type="transmembrane region" description="Helical" evidence="1">
    <location>
        <begin position="12"/>
        <end position="30"/>
    </location>
</feature>
<reference evidence="2 3" key="1">
    <citation type="submission" date="2023-11" db="EMBL/GenBank/DDBJ databases">
        <title>Draft genome sequence of Microbacterium arthrosphaerae JCM 30492.</title>
        <authorList>
            <person name="Zhang G."/>
            <person name="Ding Y."/>
        </authorList>
    </citation>
    <scope>NUCLEOTIDE SEQUENCE [LARGE SCALE GENOMIC DNA]</scope>
    <source>
        <strain evidence="2 3">JCM 30492</strain>
    </source>
</reference>
<sequence>MSGDSPTRTRALFGGAALISLVVTVVFATVGDGVAVAEATGLRAVVVEAGHTLVWALLAAAFAIAAARARWSRLSNAIAITAGVVYLLFLMAVFLWP</sequence>
<keyword evidence="1" id="KW-1133">Transmembrane helix</keyword>
<dbReference type="RefSeq" id="WP_318353059.1">
    <property type="nucleotide sequence ID" value="NZ_JAWQEV010000002.1"/>
</dbReference>
<accession>A0ABU4GZQ1</accession>
<evidence type="ECO:0000313" key="2">
    <source>
        <dbReference type="EMBL" id="MDW4572529.1"/>
    </source>
</evidence>
<evidence type="ECO:0000256" key="1">
    <source>
        <dbReference type="SAM" id="Phobius"/>
    </source>
</evidence>
<dbReference type="EMBL" id="JAWQEV010000002">
    <property type="protein sequence ID" value="MDW4572529.1"/>
    <property type="molecule type" value="Genomic_DNA"/>
</dbReference>
<keyword evidence="3" id="KW-1185">Reference proteome</keyword>
<proteinExistence type="predicted"/>
<protein>
    <submittedName>
        <fullName evidence="2">Uncharacterized protein</fullName>
    </submittedName>
</protein>
<feature type="transmembrane region" description="Helical" evidence="1">
    <location>
        <begin position="77"/>
        <end position="96"/>
    </location>
</feature>
<keyword evidence="1" id="KW-0472">Membrane</keyword>
<gene>
    <name evidence="2" type="ORF">R8Z58_07005</name>
</gene>
<evidence type="ECO:0000313" key="3">
    <source>
        <dbReference type="Proteomes" id="UP001283109"/>
    </source>
</evidence>
<organism evidence="2 3">
    <name type="scientific">Microbacterium arthrosphaerae</name>
    <dbReference type="NCBI Taxonomy" id="792652"/>
    <lineage>
        <taxon>Bacteria</taxon>
        <taxon>Bacillati</taxon>
        <taxon>Actinomycetota</taxon>
        <taxon>Actinomycetes</taxon>
        <taxon>Micrococcales</taxon>
        <taxon>Microbacteriaceae</taxon>
        <taxon>Microbacterium</taxon>
    </lineage>
</organism>
<keyword evidence="1" id="KW-0812">Transmembrane</keyword>
<comment type="caution">
    <text evidence="2">The sequence shown here is derived from an EMBL/GenBank/DDBJ whole genome shotgun (WGS) entry which is preliminary data.</text>
</comment>
<feature type="transmembrane region" description="Helical" evidence="1">
    <location>
        <begin position="42"/>
        <end position="65"/>
    </location>
</feature>
<dbReference type="Proteomes" id="UP001283109">
    <property type="component" value="Unassembled WGS sequence"/>
</dbReference>